<organism evidence="3 4">
    <name type="scientific">Cucurbita argyrosperma subsp. sororia</name>
    <dbReference type="NCBI Taxonomy" id="37648"/>
    <lineage>
        <taxon>Eukaryota</taxon>
        <taxon>Viridiplantae</taxon>
        <taxon>Streptophyta</taxon>
        <taxon>Embryophyta</taxon>
        <taxon>Tracheophyta</taxon>
        <taxon>Spermatophyta</taxon>
        <taxon>Magnoliopsida</taxon>
        <taxon>eudicotyledons</taxon>
        <taxon>Gunneridae</taxon>
        <taxon>Pentapetalae</taxon>
        <taxon>rosids</taxon>
        <taxon>fabids</taxon>
        <taxon>Cucurbitales</taxon>
        <taxon>Cucurbitaceae</taxon>
        <taxon>Cucurbiteae</taxon>
        <taxon>Cucurbita</taxon>
    </lineage>
</organism>
<feature type="compositionally biased region" description="Basic and acidic residues" evidence="1">
    <location>
        <begin position="330"/>
        <end position="340"/>
    </location>
</feature>
<feature type="compositionally biased region" description="Basic residues" evidence="1">
    <location>
        <begin position="319"/>
        <end position="328"/>
    </location>
</feature>
<dbReference type="AlphaFoldDB" id="A0AAV6MVR0"/>
<keyword evidence="2" id="KW-0472">Membrane</keyword>
<feature type="compositionally biased region" description="Pro residues" evidence="1">
    <location>
        <begin position="344"/>
        <end position="356"/>
    </location>
</feature>
<dbReference type="EMBL" id="JAGKQH010000011">
    <property type="protein sequence ID" value="KAG6588059.1"/>
    <property type="molecule type" value="Genomic_DNA"/>
</dbReference>
<feature type="compositionally biased region" description="Pro residues" evidence="1">
    <location>
        <begin position="376"/>
        <end position="387"/>
    </location>
</feature>
<evidence type="ECO:0000256" key="1">
    <source>
        <dbReference type="SAM" id="MobiDB-lite"/>
    </source>
</evidence>
<feature type="compositionally biased region" description="Pro residues" evidence="1">
    <location>
        <begin position="272"/>
        <end position="288"/>
    </location>
</feature>
<gene>
    <name evidence="3" type="ORF">SDJN03_16624</name>
</gene>
<feature type="region of interest" description="Disordered" evidence="1">
    <location>
        <begin position="543"/>
        <end position="563"/>
    </location>
</feature>
<feature type="compositionally biased region" description="Polar residues" evidence="1">
    <location>
        <begin position="470"/>
        <end position="479"/>
    </location>
</feature>
<name>A0AAV6MVR0_9ROSI</name>
<sequence>MEPNSDPPPYWSPPTMHRRRSSSPPFISLPVLIILLPTLALIILFFAIRPLLSLTPQLFRPNSVKKSWDSFNVFLLLIAIICGIFARRNDDVPTAADVDGSRRSDRRTVDAAGVKVNGDLEFPQQWFGFAERRFSEQSGRTPGTAMRLRRNSSYPDLRQESPWETGNDGNQFRFYDDFEINKFRSRSFAYRTRGSEIEESPAEIKVIPVDSFVANSSPTPQRLMSSNPPPPPPPPLPVTQRKSRRTYQTIQRKEEVQEANTNDAEFAKSYTPPSPPPLPPRTVIPPSPVRVRLEERFGRSERKKTNVKKEIAMALASLYRKRKKKQKAKNIYDGDRRSPTEQRPLPPPPPPPPPPSVFRGLFKKSNKNKRIHSESAPPPPPPPPPVPLSSRSTKKKIQIPPPPSPSFRQRNSTASRRPPLPARTYNFNIENEGINSGSQSPSVTIPPPPPPPPFKTTTDVKSTFRGETAGSRSSETSRCGSPEPKKVEPSSVKETTEPASEVNGGGGVGSVFCPSPDVNIKATNFIARLRGEWRLEKMNSVREKERLGQSPNYEIMADPGPNV</sequence>
<feature type="compositionally biased region" description="Pro residues" evidence="1">
    <location>
        <begin position="444"/>
        <end position="454"/>
    </location>
</feature>
<reference evidence="3 4" key="1">
    <citation type="journal article" date="2021" name="Hortic Res">
        <title>The domestication of Cucurbita argyrosperma as revealed by the genome of its wild relative.</title>
        <authorList>
            <person name="Barrera-Redondo J."/>
            <person name="Sanchez-de la Vega G."/>
            <person name="Aguirre-Liguori J.A."/>
            <person name="Castellanos-Morales G."/>
            <person name="Gutierrez-Guerrero Y.T."/>
            <person name="Aguirre-Dugua X."/>
            <person name="Aguirre-Planter E."/>
            <person name="Tenaillon M.I."/>
            <person name="Lira-Saade R."/>
            <person name="Eguiarte L.E."/>
        </authorList>
    </citation>
    <scope>NUCLEOTIDE SEQUENCE [LARGE SCALE GENOMIC DNA]</scope>
    <source>
        <strain evidence="3">JBR-2021</strain>
    </source>
</reference>
<evidence type="ECO:0008006" key="5">
    <source>
        <dbReference type="Google" id="ProtNLM"/>
    </source>
</evidence>
<feature type="transmembrane region" description="Helical" evidence="2">
    <location>
        <begin position="26"/>
        <end position="48"/>
    </location>
</feature>
<accession>A0AAV6MVR0</accession>
<feature type="non-terminal residue" evidence="3">
    <location>
        <position position="1"/>
    </location>
</feature>
<keyword evidence="2" id="KW-1133">Transmembrane helix</keyword>
<feature type="compositionally biased region" description="Basic and acidic residues" evidence="1">
    <location>
        <begin position="291"/>
        <end position="311"/>
    </location>
</feature>
<dbReference type="Proteomes" id="UP000685013">
    <property type="component" value="Chromosome 11"/>
</dbReference>
<proteinExistence type="predicted"/>
<dbReference type="PANTHER" id="PTHR33098:SF71">
    <property type="entry name" value="HYDROXYPROLINE-RICH GLYCOPROTEIN FAMILY PROTEIN"/>
    <property type="match status" value="1"/>
</dbReference>
<protein>
    <recommendedName>
        <fullName evidence="5">Serine/arginine repetitive matrix protein 1-like</fullName>
    </recommendedName>
</protein>
<comment type="caution">
    <text evidence="3">The sequence shown here is derived from an EMBL/GenBank/DDBJ whole genome shotgun (WGS) entry which is preliminary data.</text>
</comment>
<keyword evidence="4" id="KW-1185">Reference proteome</keyword>
<feature type="region of interest" description="Disordered" evidence="1">
    <location>
        <begin position="213"/>
        <end position="514"/>
    </location>
</feature>
<feature type="transmembrane region" description="Helical" evidence="2">
    <location>
        <begin position="68"/>
        <end position="86"/>
    </location>
</feature>
<feature type="compositionally biased region" description="Basic residues" evidence="1">
    <location>
        <begin position="361"/>
        <end position="370"/>
    </location>
</feature>
<evidence type="ECO:0000313" key="3">
    <source>
        <dbReference type="EMBL" id="KAG6588059.1"/>
    </source>
</evidence>
<feature type="compositionally biased region" description="Pro residues" evidence="1">
    <location>
        <begin position="227"/>
        <end position="237"/>
    </location>
</feature>
<evidence type="ECO:0000256" key="2">
    <source>
        <dbReference type="SAM" id="Phobius"/>
    </source>
</evidence>
<feature type="compositionally biased region" description="Polar residues" evidence="1">
    <location>
        <begin position="425"/>
        <end position="443"/>
    </location>
</feature>
<keyword evidence="2" id="KW-0812">Transmembrane</keyword>
<feature type="compositionally biased region" description="Polar residues" evidence="1">
    <location>
        <begin position="213"/>
        <end position="226"/>
    </location>
</feature>
<dbReference type="PANTHER" id="PTHR33098">
    <property type="entry name" value="COTTON FIBER (DUF761)"/>
    <property type="match status" value="1"/>
</dbReference>
<evidence type="ECO:0000313" key="4">
    <source>
        <dbReference type="Proteomes" id="UP000685013"/>
    </source>
</evidence>